<feature type="transmembrane region" description="Helical" evidence="15">
    <location>
        <begin position="295"/>
        <end position="319"/>
    </location>
</feature>
<dbReference type="PROSITE" id="PS51002">
    <property type="entry name" value="CYTB_NTER"/>
    <property type="match status" value="1"/>
</dbReference>
<proteinExistence type="predicted"/>
<comment type="catalytic activity">
    <reaction evidence="13">
        <text>a quinol + 2 Fe(III)-[cytochrome c](out) = a quinone + 2 Fe(II)-[cytochrome c](out) + 2 H(+)(out)</text>
        <dbReference type="Rhea" id="RHEA:11484"/>
        <dbReference type="Rhea" id="RHEA-COMP:10350"/>
        <dbReference type="Rhea" id="RHEA-COMP:14399"/>
        <dbReference type="ChEBI" id="CHEBI:15378"/>
        <dbReference type="ChEBI" id="CHEBI:24646"/>
        <dbReference type="ChEBI" id="CHEBI:29033"/>
        <dbReference type="ChEBI" id="CHEBI:29034"/>
        <dbReference type="ChEBI" id="CHEBI:132124"/>
        <dbReference type="EC" id="7.1.1.8"/>
    </reaction>
</comment>
<dbReference type="Proteomes" id="UP000562124">
    <property type="component" value="Unassembled WGS sequence"/>
</dbReference>
<protein>
    <recommendedName>
        <fullName evidence="4">Cytochrome bc1 complex cytochrome b subunit</fullName>
        <ecNumber evidence="3">7.1.1.8</ecNumber>
    </recommendedName>
    <alternativeName>
        <fullName evidence="14">Cytochrome bc1 reductase complex subunit QcrB</fullName>
    </alternativeName>
</protein>
<keyword evidence="6" id="KW-0349">Heme</keyword>
<dbReference type="InterPro" id="IPR005798">
    <property type="entry name" value="Cyt_b/b6_C"/>
</dbReference>
<dbReference type="InterPro" id="IPR016174">
    <property type="entry name" value="Di-haem_cyt_TM"/>
</dbReference>
<keyword evidence="10 15" id="KW-1133">Transmembrane helix</keyword>
<evidence type="ECO:0000256" key="2">
    <source>
        <dbReference type="ARBA" id="ARBA00004141"/>
    </source>
</evidence>
<evidence type="ECO:0000256" key="8">
    <source>
        <dbReference type="ARBA" id="ARBA00022723"/>
    </source>
</evidence>
<evidence type="ECO:0000313" key="17">
    <source>
        <dbReference type="EMBL" id="NMR21581.1"/>
    </source>
</evidence>
<evidence type="ECO:0000256" key="12">
    <source>
        <dbReference type="ARBA" id="ARBA00023136"/>
    </source>
</evidence>
<feature type="transmembrane region" description="Helical" evidence="15">
    <location>
        <begin position="331"/>
        <end position="352"/>
    </location>
</feature>
<dbReference type="InterPro" id="IPR005797">
    <property type="entry name" value="Cyt_b/b6_N"/>
</dbReference>
<dbReference type="RefSeq" id="WP_169325951.1">
    <property type="nucleotide sequence ID" value="NZ_JABCJJ010000042.1"/>
</dbReference>
<keyword evidence="12 15" id="KW-0472">Membrane</keyword>
<evidence type="ECO:0000256" key="14">
    <source>
        <dbReference type="ARBA" id="ARBA00029568"/>
    </source>
</evidence>
<evidence type="ECO:0000256" key="7">
    <source>
        <dbReference type="ARBA" id="ARBA00022692"/>
    </source>
</evidence>
<name>A0A7Y0M0H8_CELFI</name>
<reference evidence="17 18" key="1">
    <citation type="submission" date="2020-04" db="EMBL/GenBank/DDBJ databases">
        <title>Sequencing and Assembly of C. fimi.</title>
        <authorList>
            <person name="Ramsey A.R."/>
        </authorList>
    </citation>
    <scope>NUCLEOTIDE SEQUENCE [LARGE SCALE GENOMIC DNA]</scope>
    <source>
        <strain evidence="17 18">SB</strain>
    </source>
</reference>
<feature type="transmembrane region" description="Helical" evidence="15">
    <location>
        <begin position="196"/>
        <end position="217"/>
    </location>
</feature>
<dbReference type="SUPFAM" id="SSF81342">
    <property type="entry name" value="Transmembrane di-heme cytochromes"/>
    <property type="match status" value="1"/>
</dbReference>
<evidence type="ECO:0000256" key="9">
    <source>
        <dbReference type="ARBA" id="ARBA00022982"/>
    </source>
</evidence>
<evidence type="ECO:0000256" key="11">
    <source>
        <dbReference type="ARBA" id="ARBA00023004"/>
    </source>
</evidence>
<evidence type="ECO:0000256" key="6">
    <source>
        <dbReference type="ARBA" id="ARBA00022617"/>
    </source>
</evidence>
<dbReference type="SUPFAM" id="SSF81648">
    <property type="entry name" value="a domain/subunit of cytochrome bc1 complex (Ubiquinol-cytochrome c reductase)"/>
    <property type="match status" value="1"/>
</dbReference>
<dbReference type="GO" id="GO:0046872">
    <property type="term" value="F:metal ion binding"/>
    <property type="evidence" value="ECO:0007669"/>
    <property type="project" value="UniProtKB-KW"/>
</dbReference>
<dbReference type="InterPro" id="IPR027387">
    <property type="entry name" value="Cytb/b6-like_sf"/>
</dbReference>
<comment type="cofactor">
    <cofactor evidence="1">
        <name>heme</name>
        <dbReference type="ChEBI" id="CHEBI:30413"/>
    </cofactor>
</comment>
<comment type="subcellular location">
    <subcellularLocation>
        <location evidence="2">Membrane</location>
        <topology evidence="2">Multi-pass membrane protein</topology>
    </subcellularLocation>
</comment>
<evidence type="ECO:0000256" key="5">
    <source>
        <dbReference type="ARBA" id="ARBA00022448"/>
    </source>
</evidence>
<evidence type="ECO:0000259" key="16">
    <source>
        <dbReference type="PROSITE" id="PS51002"/>
    </source>
</evidence>
<dbReference type="AlphaFoldDB" id="A0A7Y0M0H8"/>
<dbReference type="PANTHER" id="PTHR19271:SF16">
    <property type="entry name" value="CYTOCHROME B"/>
    <property type="match status" value="1"/>
</dbReference>
<evidence type="ECO:0000256" key="1">
    <source>
        <dbReference type="ARBA" id="ARBA00001971"/>
    </source>
</evidence>
<accession>A0A7Y0M0H8</accession>
<evidence type="ECO:0000256" key="10">
    <source>
        <dbReference type="ARBA" id="ARBA00022989"/>
    </source>
</evidence>
<evidence type="ECO:0000256" key="13">
    <source>
        <dbReference type="ARBA" id="ARBA00029351"/>
    </source>
</evidence>
<evidence type="ECO:0000256" key="4">
    <source>
        <dbReference type="ARBA" id="ARBA00016116"/>
    </source>
</evidence>
<feature type="transmembrane region" description="Helical" evidence="15">
    <location>
        <begin position="101"/>
        <end position="122"/>
    </location>
</feature>
<dbReference type="GO" id="GO:0016020">
    <property type="term" value="C:membrane"/>
    <property type="evidence" value="ECO:0007669"/>
    <property type="project" value="UniProtKB-SubCell"/>
</dbReference>
<feature type="domain" description="Cytochrome b/b6 N-terminal region profile" evidence="16">
    <location>
        <begin position="24"/>
        <end position="227"/>
    </location>
</feature>
<sequence length="358" mass="39637">MSTRADVERADEAVERPTSRWRRAVDAVDERMGLKALAYEVPEHANNLAWSLGALTAISFFTLLVTGIYIAQWYNPMPEVANQSVRTIMTSAPLGALARGLHYWAAQAMYVLALLHMVRVFLHGSFKRPREGNWIIGASMLLLTFLAIFTGTVLKWDQEGFEALSHNLDVAELVGGLGVWFTGDLAPELPVVLRLYTAHAVIIPGLLLALFVLHALLVKRHKISPHPAIPATANESAAPFTHHLKRAGAYGLVLIGVLTALSVLVPPIIGPTPVEGIETTRPLWLFWWFFPFEQWFGVASVGIVMGAVFLLLFLVPFLDRSTRRSWRERKLAVAVLALIALGMLAISIYVWINNARGH</sequence>
<keyword evidence="5" id="KW-0813">Transport</keyword>
<evidence type="ECO:0000256" key="15">
    <source>
        <dbReference type="SAM" id="Phobius"/>
    </source>
</evidence>
<dbReference type="InterPro" id="IPR036150">
    <property type="entry name" value="Cyt_b/b6_C_sf"/>
</dbReference>
<gene>
    <name evidence="17" type="ORF">HIR71_15375</name>
</gene>
<keyword evidence="8" id="KW-0479">Metal-binding</keyword>
<dbReference type="Pfam" id="PF00032">
    <property type="entry name" value="Cytochrom_B_C"/>
    <property type="match status" value="1"/>
</dbReference>
<dbReference type="Pfam" id="PF13631">
    <property type="entry name" value="Cytochrom_B_N_2"/>
    <property type="match status" value="1"/>
</dbReference>
<dbReference type="PANTHER" id="PTHR19271">
    <property type="entry name" value="CYTOCHROME B"/>
    <property type="match status" value="1"/>
</dbReference>
<feature type="transmembrane region" description="Helical" evidence="15">
    <location>
        <begin position="249"/>
        <end position="269"/>
    </location>
</feature>
<dbReference type="Gene3D" id="1.20.810.10">
    <property type="entry name" value="Cytochrome Bc1 Complex, Chain C"/>
    <property type="match status" value="1"/>
</dbReference>
<evidence type="ECO:0000313" key="18">
    <source>
        <dbReference type="Proteomes" id="UP000562124"/>
    </source>
</evidence>
<feature type="transmembrane region" description="Helical" evidence="15">
    <location>
        <begin position="48"/>
        <end position="71"/>
    </location>
</feature>
<keyword evidence="11" id="KW-0408">Iron</keyword>
<evidence type="ECO:0000256" key="3">
    <source>
        <dbReference type="ARBA" id="ARBA00012951"/>
    </source>
</evidence>
<dbReference type="EMBL" id="JABCJJ010000042">
    <property type="protein sequence ID" value="NMR21581.1"/>
    <property type="molecule type" value="Genomic_DNA"/>
</dbReference>
<dbReference type="GO" id="GO:0016491">
    <property type="term" value="F:oxidoreductase activity"/>
    <property type="evidence" value="ECO:0007669"/>
    <property type="project" value="InterPro"/>
</dbReference>
<keyword evidence="7 15" id="KW-0812">Transmembrane</keyword>
<dbReference type="GO" id="GO:0022904">
    <property type="term" value="P:respiratory electron transport chain"/>
    <property type="evidence" value="ECO:0007669"/>
    <property type="project" value="InterPro"/>
</dbReference>
<keyword evidence="9" id="KW-0249">Electron transport</keyword>
<dbReference type="EC" id="7.1.1.8" evidence="3"/>
<dbReference type="GO" id="GO:0008121">
    <property type="term" value="F:quinol-cytochrome-c reductase activity"/>
    <property type="evidence" value="ECO:0007669"/>
    <property type="project" value="UniProtKB-EC"/>
</dbReference>
<keyword evidence="18" id="KW-1185">Reference proteome</keyword>
<organism evidence="17 18">
    <name type="scientific">Cellulomonas fimi</name>
    <dbReference type="NCBI Taxonomy" id="1708"/>
    <lineage>
        <taxon>Bacteria</taxon>
        <taxon>Bacillati</taxon>
        <taxon>Actinomycetota</taxon>
        <taxon>Actinomycetes</taxon>
        <taxon>Micrococcales</taxon>
        <taxon>Cellulomonadaceae</taxon>
        <taxon>Cellulomonas</taxon>
    </lineage>
</organism>
<comment type="caution">
    <text evidence="17">The sequence shown here is derived from an EMBL/GenBank/DDBJ whole genome shotgun (WGS) entry which is preliminary data.</text>
</comment>
<feature type="transmembrane region" description="Helical" evidence="15">
    <location>
        <begin position="134"/>
        <end position="154"/>
    </location>
</feature>